<dbReference type="PANTHER" id="PTHR31633:SF1">
    <property type="entry name" value="H_ACA RIBONUCLEOPROTEIN COMPLEX NON-CORE SUBUNIT NAF1"/>
    <property type="match status" value="1"/>
</dbReference>
<dbReference type="PANTHER" id="PTHR31633">
    <property type="entry name" value="H/ACA RIBONUCLEOPROTEIN COMPLEX NON-CORE SUBUNIT NAF1"/>
    <property type="match status" value="1"/>
</dbReference>
<evidence type="ECO:0000256" key="5">
    <source>
        <dbReference type="ARBA" id="ARBA00022884"/>
    </source>
</evidence>
<proteinExistence type="inferred from homology"/>
<evidence type="ECO:0000256" key="8">
    <source>
        <dbReference type="SAM" id="MobiDB-lite"/>
    </source>
</evidence>
<dbReference type="InterPro" id="IPR007504">
    <property type="entry name" value="H/ACA_rnp_Gar1/Naf1"/>
</dbReference>
<dbReference type="AlphaFoldDB" id="A0A6V7Q8E0"/>
<dbReference type="InterPro" id="IPR038664">
    <property type="entry name" value="Gar1/Naf1_Cbf5-bd_sf"/>
</dbReference>
<evidence type="ECO:0000256" key="2">
    <source>
        <dbReference type="ARBA" id="ARBA00022517"/>
    </source>
</evidence>
<dbReference type="SUPFAM" id="SSF50447">
    <property type="entry name" value="Translation proteins"/>
    <property type="match status" value="1"/>
</dbReference>
<dbReference type="FunFam" id="2.40.10.230:FF:000002">
    <property type="entry name" value="H/ACA ribonucleoprotein complex non-core subunit NAF1"/>
    <property type="match status" value="1"/>
</dbReference>
<comment type="subcellular location">
    <subcellularLocation>
        <location evidence="7">Nucleus</location>
        <location evidence="7">Nucleolus</location>
    </subcellularLocation>
</comment>
<dbReference type="GO" id="GO:0003723">
    <property type="term" value="F:RNA binding"/>
    <property type="evidence" value="ECO:0007669"/>
    <property type="project" value="UniProtKB-KW"/>
</dbReference>
<keyword evidence="7" id="KW-0687">Ribonucleoprotein</keyword>
<dbReference type="GO" id="GO:0005732">
    <property type="term" value="C:sno(s)RNA-containing ribonucleoprotein complex"/>
    <property type="evidence" value="ECO:0007669"/>
    <property type="project" value="InterPro"/>
</dbReference>
<keyword evidence="5 7" id="KW-0694">RNA-binding</keyword>
<dbReference type="Gene3D" id="2.40.10.230">
    <property type="entry name" value="Probable tRNA pseudouridine synthase domain"/>
    <property type="match status" value="1"/>
</dbReference>
<keyword evidence="2 7" id="KW-0690">Ribosome biogenesis</keyword>
<reference evidence="9" key="1">
    <citation type="submission" date="2020-07" db="EMBL/GenBank/DDBJ databases">
        <authorList>
            <person name="Lin J."/>
        </authorList>
    </citation>
    <scope>NUCLEOTIDE SEQUENCE</scope>
</reference>
<feature type="compositionally biased region" description="Basic and acidic residues" evidence="8">
    <location>
        <begin position="161"/>
        <end position="175"/>
    </location>
</feature>
<evidence type="ECO:0000256" key="6">
    <source>
        <dbReference type="ARBA" id="ARBA00023242"/>
    </source>
</evidence>
<comment type="subunit">
    <text evidence="7">Component of the small nucleolar ribonucleoprotein particles containing H/ACA-type snoRNAs (H/ACA snoRNPs).</text>
</comment>
<dbReference type="Pfam" id="PF04410">
    <property type="entry name" value="Gar1"/>
    <property type="match status" value="1"/>
</dbReference>
<dbReference type="GO" id="GO:0006364">
    <property type="term" value="P:rRNA processing"/>
    <property type="evidence" value="ECO:0007669"/>
    <property type="project" value="UniProtKB-KW"/>
</dbReference>
<evidence type="ECO:0000256" key="7">
    <source>
        <dbReference type="RuleBase" id="RU364004"/>
    </source>
</evidence>
<evidence type="ECO:0000256" key="4">
    <source>
        <dbReference type="ARBA" id="ARBA00022553"/>
    </source>
</evidence>
<gene>
    <name evidence="9" type="ORF">CB5_LOCUS22501</name>
</gene>
<comment type="similarity">
    <text evidence="7">Belongs to the GAR1 family.</text>
</comment>
<comment type="similarity">
    <text evidence="1">Belongs to the NAF1 family.</text>
</comment>
<evidence type="ECO:0000256" key="1">
    <source>
        <dbReference type="ARBA" id="ARBA00009801"/>
    </source>
</evidence>
<accession>A0A6V7Q8E0</accession>
<evidence type="ECO:0000313" key="9">
    <source>
        <dbReference type="EMBL" id="CAD1839290.1"/>
    </source>
</evidence>
<keyword evidence="4" id="KW-0597">Phosphoprotein</keyword>
<keyword evidence="3 7" id="KW-0698">rRNA processing</keyword>
<evidence type="ECO:0000256" key="3">
    <source>
        <dbReference type="ARBA" id="ARBA00022552"/>
    </source>
</evidence>
<organism evidence="9">
    <name type="scientific">Ananas comosus var. bracteatus</name>
    <name type="common">red pineapple</name>
    <dbReference type="NCBI Taxonomy" id="296719"/>
    <lineage>
        <taxon>Eukaryota</taxon>
        <taxon>Viridiplantae</taxon>
        <taxon>Streptophyta</taxon>
        <taxon>Embryophyta</taxon>
        <taxon>Tracheophyta</taxon>
        <taxon>Spermatophyta</taxon>
        <taxon>Magnoliopsida</taxon>
        <taxon>Liliopsida</taxon>
        <taxon>Poales</taxon>
        <taxon>Bromeliaceae</taxon>
        <taxon>Bromelioideae</taxon>
        <taxon>Ananas</taxon>
    </lineage>
</organism>
<protein>
    <recommendedName>
        <fullName evidence="7">H/ACA ribonucleoprotein complex subunit</fullName>
    </recommendedName>
</protein>
<keyword evidence="6 7" id="KW-0539">Nucleus</keyword>
<feature type="compositionally biased region" description="Acidic residues" evidence="8">
    <location>
        <begin position="130"/>
        <end position="148"/>
    </location>
</feature>
<comment type="function">
    <text evidence="7">Required for ribosome biogenesis. Part of a complex which catalyzes pseudouridylation of rRNA. This involves the isomerization of uridine such that the ribose is subsequently attached to C5, instead of the normal N1. Pseudouridine ("psi") residues may serve to stabilize the conformation of rRNAs.</text>
</comment>
<name>A0A6V7Q8E0_ANACO</name>
<dbReference type="GO" id="GO:0005730">
    <property type="term" value="C:nucleolus"/>
    <property type="evidence" value="ECO:0007669"/>
    <property type="project" value="UniProtKB-SubCell"/>
</dbReference>
<dbReference type="GO" id="GO:0001522">
    <property type="term" value="P:pseudouridine synthesis"/>
    <property type="evidence" value="ECO:0007669"/>
    <property type="project" value="InterPro"/>
</dbReference>
<dbReference type="EMBL" id="LR862134">
    <property type="protein sequence ID" value="CAD1839290.1"/>
    <property type="molecule type" value="Genomic_DNA"/>
</dbReference>
<feature type="region of interest" description="Disordered" evidence="8">
    <location>
        <begin position="127"/>
        <end position="175"/>
    </location>
</feature>
<dbReference type="InterPro" id="IPR040309">
    <property type="entry name" value="Naf1"/>
</dbReference>
<sequence length="175" mass="19802">MKGPVRSKHEIEVLPPVSKIEVHLEPHHQTLPVGVISSMLGDRVIVEGLEKHNPLNEGSILWISESRKALGLVDEIFGPVKNPYYVVRYNSDKELPAGISAGTPVSFVPEFANHILNEKELYKKGYDASGENDEELNDEVEFSDDEKEAEYRKSLRQAKRGANDRQQHGNRKFEK</sequence>
<dbReference type="InterPro" id="IPR009000">
    <property type="entry name" value="Transl_B-barrel_sf"/>
</dbReference>
<dbReference type="GO" id="GO:0000493">
    <property type="term" value="P:box H/ACA snoRNP assembly"/>
    <property type="evidence" value="ECO:0007669"/>
    <property type="project" value="InterPro"/>
</dbReference>